<evidence type="ECO:0000256" key="19">
    <source>
        <dbReference type="SAM" id="Phobius"/>
    </source>
</evidence>
<evidence type="ECO:0000256" key="10">
    <source>
        <dbReference type="ARBA" id="ARBA00022989"/>
    </source>
</evidence>
<keyword evidence="10 19" id="KW-1133">Transmembrane helix</keyword>
<evidence type="ECO:0000256" key="15">
    <source>
        <dbReference type="ARBA" id="ARBA00031571"/>
    </source>
</evidence>
<evidence type="ECO:0000256" key="13">
    <source>
        <dbReference type="ARBA" id="ARBA00023136"/>
    </source>
</evidence>
<evidence type="ECO:0000256" key="6">
    <source>
        <dbReference type="ARBA" id="ARBA00022519"/>
    </source>
</evidence>
<organism evidence="22 23">
    <name type="scientific">Pseudomonas alloputida</name>
    <dbReference type="NCBI Taxonomy" id="1940621"/>
    <lineage>
        <taxon>Bacteria</taxon>
        <taxon>Pseudomonadati</taxon>
        <taxon>Pseudomonadota</taxon>
        <taxon>Gammaproteobacteria</taxon>
        <taxon>Pseudomonadales</taxon>
        <taxon>Pseudomonadaceae</taxon>
        <taxon>Pseudomonas</taxon>
    </lineage>
</organism>
<evidence type="ECO:0000256" key="17">
    <source>
        <dbReference type="ARBA" id="ARBA00047712"/>
    </source>
</evidence>
<dbReference type="FunFam" id="1.20.5.2700:FF:000001">
    <property type="entry name" value="NADH-quinone oxidoreductase, L subunit"/>
    <property type="match status" value="1"/>
</dbReference>
<keyword evidence="6" id="KW-0997">Cell inner membrane</keyword>
<sequence>MNLLFLTFVFPLIGFLLLSFSRGRFSENLSALIGVGSVGLSAATAAYVIWQFNVAPPEGGAYSQLLWQWMSVDGFAPNFTLYLDGLSVTMLGVVTGVGFLIHLFASWYMRGEAGYSRFFSYTNLFIASMLFLILGDNLLFIYFGWEGVGLCSYLLIGFYYSNRNNGNAALKAFIVTRIGDVFMAIGLFILFAQLGTLNVQELLVLAPQKFQAGDTWMVLATLMLLGGAVGKSAQLPLQTWLADAMAGPTPVSALIHAATMVTAGVYLIARTNGLFLLAPDILHLVGVVGGLTLVLAGFAALVQTDIKRILAYSTMSQIGYMFLALGVGAWDAAIFHLMTHAFFKALLFLASGAVIVACHHEQNIFKMGGLWKKLPLAYASFVVGGAALAALPIVTVGFYSKDEILWEAFASGNTGLLYAGLVGAFMTSLYTFRLIFIAFHGEAKTEAHAGHGISHWLPLGVLIVLSTFVGAWITPPLAGVLPESAGHAGGEAKHALEITSGAIAIAGILLAALLFLGKRRFVSAVANSGIGRVLSAWWFAAWGFDWIYDKLFVKPYLLISHILRKDPVDRTIGLIPRMARGGHVAMSKTETGQLRWYTASIAVGAVLVLGAVVVAAV</sequence>
<feature type="transmembrane region" description="Helical" evidence="19">
    <location>
        <begin position="33"/>
        <end position="53"/>
    </location>
</feature>
<feature type="transmembrane region" description="Helical" evidence="19">
    <location>
        <begin position="309"/>
        <end position="327"/>
    </location>
</feature>
<feature type="transmembrane region" description="Helical" evidence="19">
    <location>
        <begin position="498"/>
        <end position="517"/>
    </location>
</feature>
<evidence type="ECO:0000256" key="7">
    <source>
        <dbReference type="ARBA" id="ARBA00022692"/>
    </source>
</evidence>
<feature type="transmembrane region" description="Helical" evidence="19">
    <location>
        <begin position="281"/>
        <end position="302"/>
    </location>
</feature>
<evidence type="ECO:0000256" key="5">
    <source>
        <dbReference type="ARBA" id="ARBA00022475"/>
    </source>
</evidence>
<name>A0AAW7HN48_9PSED</name>
<evidence type="ECO:0000256" key="8">
    <source>
        <dbReference type="ARBA" id="ARBA00022719"/>
    </source>
</evidence>
<evidence type="ECO:0000313" key="23">
    <source>
        <dbReference type="Proteomes" id="UP001165439"/>
    </source>
</evidence>
<evidence type="ECO:0000256" key="9">
    <source>
        <dbReference type="ARBA" id="ARBA00022967"/>
    </source>
</evidence>
<dbReference type="InterPro" id="IPR001516">
    <property type="entry name" value="Proton_antipo_N"/>
</dbReference>
<proteinExistence type="inferred from homology"/>
<comment type="similarity">
    <text evidence="3">Belongs to the complex I subunit 5 family.</text>
</comment>
<dbReference type="InterPro" id="IPR018393">
    <property type="entry name" value="NADHpl_OxRdtase_5_subgr"/>
</dbReference>
<protein>
    <recommendedName>
        <fullName evidence="4">NADH-quinone oxidoreductase subunit L</fullName>
    </recommendedName>
    <alternativeName>
        <fullName evidence="15">NADH dehydrogenase I subunit L</fullName>
    </alternativeName>
    <alternativeName>
        <fullName evidence="16">NDH-1 subunit L</fullName>
    </alternativeName>
</protein>
<dbReference type="AlphaFoldDB" id="A0AAW7HN48"/>
<feature type="transmembrane region" description="Helical" evidence="19">
    <location>
        <begin position="456"/>
        <end position="478"/>
    </location>
</feature>
<dbReference type="Pfam" id="PF00361">
    <property type="entry name" value="Proton_antipo_M"/>
    <property type="match status" value="1"/>
</dbReference>
<keyword evidence="7 18" id="KW-0812">Transmembrane</keyword>
<evidence type="ECO:0000259" key="21">
    <source>
        <dbReference type="Pfam" id="PF00662"/>
    </source>
</evidence>
<dbReference type="GeneID" id="83679182"/>
<feature type="transmembrane region" description="Helical" evidence="19">
    <location>
        <begin position="140"/>
        <end position="160"/>
    </location>
</feature>
<dbReference type="NCBIfam" id="TIGR01974">
    <property type="entry name" value="NDH_I_L"/>
    <property type="match status" value="1"/>
</dbReference>
<dbReference type="InterPro" id="IPR003945">
    <property type="entry name" value="NU5C-like"/>
</dbReference>
<evidence type="ECO:0000256" key="2">
    <source>
        <dbReference type="ARBA" id="ARBA00004429"/>
    </source>
</evidence>
<comment type="caution">
    <text evidence="22">The sequence shown here is derived from an EMBL/GenBank/DDBJ whole genome shotgun (WGS) entry which is preliminary data.</text>
</comment>
<feature type="transmembrane region" description="Helical" evidence="19">
    <location>
        <begin position="376"/>
        <end position="396"/>
    </location>
</feature>
<reference evidence="22" key="1">
    <citation type="submission" date="2023-06" db="EMBL/GenBank/DDBJ databases">
        <title>MBL-encoding genomic islands in Pseudomonas spp. in Poland.</title>
        <authorList>
            <person name="Urbanowicz P."/>
            <person name="Izdebski R."/>
            <person name="Biedrzycka M."/>
            <person name="Gniadkowski M."/>
        </authorList>
    </citation>
    <scope>NUCLEOTIDE SEQUENCE</scope>
    <source>
        <strain evidence="22">NMI5768_13</strain>
    </source>
</reference>
<feature type="domain" description="NADH-Ubiquinone oxidoreductase (complex I) chain 5 N-terminal" evidence="21">
    <location>
        <begin position="69"/>
        <end position="119"/>
    </location>
</feature>
<comment type="subcellular location">
    <subcellularLocation>
        <location evidence="2">Cell inner membrane</location>
        <topology evidence="2">Multi-pass membrane protein</topology>
    </subcellularLocation>
    <subcellularLocation>
        <location evidence="18">Membrane</location>
        <topology evidence="18">Multi-pass membrane protein</topology>
    </subcellularLocation>
</comment>
<gene>
    <name evidence="22" type="primary">nuoL</name>
    <name evidence="22" type="ORF">LU674_021985</name>
</gene>
<dbReference type="PANTHER" id="PTHR42829">
    <property type="entry name" value="NADH-UBIQUINONE OXIDOREDUCTASE CHAIN 5"/>
    <property type="match status" value="1"/>
</dbReference>
<feature type="transmembrane region" description="Helical" evidence="19">
    <location>
        <begin position="212"/>
        <end position="230"/>
    </location>
</feature>
<dbReference type="InterPro" id="IPR001750">
    <property type="entry name" value="ND/Mrp_TM"/>
</dbReference>
<dbReference type="GO" id="GO:0048038">
    <property type="term" value="F:quinone binding"/>
    <property type="evidence" value="ECO:0007669"/>
    <property type="project" value="UniProtKB-KW"/>
</dbReference>
<evidence type="ECO:0000256" key="4">
    <source>
        <dbReference type="ARBA" id="ARBA00019904"/>
    </source>
</evidence>
<evidence type="ECO:0000256" key="12">
    <source>
        <dbReference type="ARBA" id="ARBA00023075"/>
    </source>
</evidence>
<dbReference type="RefSeq" id="WP_010954903.1">
    <property type="nucleotide sequence ID" value="NZ_CP128540.1"/>
</dbReference>
<comment type="function">
    <text evidence="1">NDH-1 shuttles electrons from NADH, via FMN and iron-sulfur (Fe-S) centers, to quinones in the respiratory chain. The immediate electron acceptor for the enzyme in this species is believed to be ubiquinone. Couples the redox reaction to proton translocation (for every two electrons transferred, four hydrogen ions are translocated across the cytoplasmic membrane), and thus conserves the redox energy in a proton gradient.</text>
</comment>
<dbReference type="GO" id="GO:0042773">
    <property type="term" value="P:ATP synthesis coupled electron transport"/>
    <property type="evidence" value="ECO:0007669"/>
    <property type="project" value="InterPro"/>
</dbReference>
<comment type="subunit">
    <text evidence="14">Composed of 13 different subunits. Subunits NuoA, H, J, K, L, M, N constitute the membrane sector of the complex.</text>
</comment>
<keyword evidence="13 19" id="KW-0472">Membrane</keyword>
<dbReference type="PRINTS" id="PR01435">
    <property type="entry name" value="NPOXDRDTASE5"/>
</dbReference>
<feature type="transmembrane region" description="Helical" evidence="19">
    <location>
        <begin position="89"/>
        <end position="108"/>
    </location>
</feature>
<dbReference type="Pfam" id="PF00662">
    <property type="entry name" value="Proton_antipo_N"/>
    <property type="match status" value="1"/>
</dbReference>
<evidence type="ECO:0000313" key="22">
    <source>
        <dbReference type="EMBL" id="MDM3954970.1"/>
    </source>
</evidence>
<dbReference type="PRINTS" id="PR01434">
    <property type="entry name" value="NADHDHGNASE5"/>
</dbReference>
<dbReference type="Gene3D" id="1.20.5.2700">
    <property type="match status" value="1"/>
</dbReference>
<feature type="transmembrane region" description="Helical" evidence="19">
    <location>
        <begin position="596"/>
        <end position="616"/>
    </location>
</feature>
<evidence type="ECO:0000256" key="18">
    <source>
        <dbReference type="RuleBase" id="RU000320"/>
    </source>
</evidence>
<evidence type="ECO:0000256" key="1">
    <source>
        <dbReference type="ARBA" id="ARBA00002378"/>
    </source>
</evidence>
<keyword evidence="9" id="KW-1278">Translocase</keyword>
<dbReference type="Proteomes" id="UP001165439">
    <property type="component" value="Unassembled WGS sequence"/>
</dbReference>
<keyword evidence="5" id="KW-1003">Cell membrane</keyword>
<accession>A0AAW7HN48</accession>
<feature type="transmembrane region" description="Helical" evidence="19">
    <location>
        <begin position="115"/>
        <end position="134"/>
    </location>
</feature>
<feature type="domain" description="NADH:quinone oxidoreductase/Mrp antiporter transmembrane" evidence="20">
    <location>
        <begin position="136"/>
        <end position="427"/>
    </location>
</feature>
<keyword evidence="11" id="KW-0520">NAD</keyword>
<feature type="transmembrane region" description="Helical" evidence="19">
    <location>
        <begin position="416"/>
        <end position="436"/>
    </location>
</feature>
<keyword evidence="8" id="KW-0874">Quinone</keyword>
<dbReference type="GO" id="GO:0003954">
    <property type="term" value="F:NADH dehydrogenase activity"/>
    <property type="evidence" value="ECO:0007669"/>
    <property type="project" value="TreeGrafter"/>
</dbReference>
<dbReference type="GO" id="GO:0008137">
    <property type="term" value="F:NADH dehydrogenase (ubiquinone) activity"/>
    <property type="evidence" value="ECO:0007669"/>
    <property type="project" value="InterPro"/>
</dbReference>
<feature type="transmembrane region" description="Helical" evidence="19">
    <location>
        <begin position="251"/>
        <end position="269"/>
    </location>
</feature>
<dbReference type="GO" id="GO:0005886">
    <property type="term" value="C:plasma membrane"/>
    <property type="evidence" value="ECO:0007669"/>
    <property type="project" value="UniProtKB-SubCell"/>
</dbReference>
<evidence type="ECO:0000256" key="11">
    <source>
        <dbReference type="ARBA" id="ARBA00023027"/>
    </source>
</evidence>
<feature type="transmembrane region" description="Helical" evidence="19">
    <location>
        <begin position="529"/>
        <end position="548"/>
    </location>
</feature>
<dbReference type="GO" id="GO:0015990">
    <property type="term" value="P:electron transport coupled proton transport"/>
    <property type="evidence" value="ECO:0007669"/>
    <property type="project" value="TreeGrafter"/>
</dbReference>
<evidence type="ECO:0000256" key="16">
    <source>
        <dbReference type="ARBA" id="ARBA00032795"/>
    </source>
</evidence>
<comment type="catalytic activity">
    <reaction evidence="17">
        <text>a quinone + NADH + 5 H(+)(in) = a quinol + NAD(+) + 4 H(+)(out)</text>
        <dbReference type="Rhea" id="RHEA:57888"/>
        <dbReference type="ChEBI" id="CHEBI:15378"/>
        <dbReference type="ChEBI" id="CHEBI:24646"/>
        <dbReference type="ChEBI" id="CHEBI:57540"/>
        <dbReference type="ChEBI" id="CHEBI:57945"/>
        <dbReference type="ChEBI" id="CHEBI:132124"/>
    </reaction>
</comment>
<evidence type="ECO:0000259" key="20">
    <source>
        <dbReference type="Pfam" id="PF00361"/>
    </source>
</evidence>
<dbReference type="NCBIfam" id="NF005141">
    <property type="entry name" value="PRK06590.1"/>
    <property type="match status" value="1"/>
</dbReference>
<feature type="transmembrane region" description="Helical" evidence="19">
    <location>
        <begin position="172"/>
        <end position="192"/>
    </location>
</feature>
<evidence type="ECO:0000256" key="3">
    <source>
        <dbReference type="ARBA" id="ARBA00008200"/>
    </source>
</evidence>
<evidence type="ECO:0000256" key="14">
    <source>
        <dbReference type="ARBA" id="ARBA00025811"/>
    </source>
</evidence>
<keyword evidence="12" id="KW-0830">Ubiquinone</keyword>
<dbReference type="PANTHER" id="PTHR42829:SF2">
    <property type="entry name" value="NADH-UBIQUINONE OXIDOREDUCTASE CHAIN 5"/>
    <property type="match status" value="1"/>
</dbReference>
<feature type="transmembrane region" description="Helical" evidence="19">
    <location>
        <begin position="333"/>
        <end position="356"/>
    </location>
</feature>
<dbReference type="EMBL" id="JAJSRF020000001">
    <property type="protein sequence ID" value="MDM3954970.1"/>
    <property type="molecule type" value="Genomic_DNA"/>
</dbReference>